<dbReference type="FunFam" id="3.40.50.720:FF:000001">
    <property type="entry name" value="Glyceraldehyde-3-phosphate dehydrogenase"/>
    <property type="match status" value="1"/>
</dbReference>
<dbReference type="InterPro" id="IPR006424">
    <property type="entry name" value="Glyceraldehyde-3-P_DH_1"/>
</dbReference>
<dbReference type="GO" id="GO:0050661">
    <property type="term" value="F:NADP binding"/>
    <property type="evidence" value="ECO:0007669"/>
    <property type="project" value="InterPro"/>
</dbReference>
<feature type="binding site" evidence="4">
    <location>
        <begin position="163"/>
        <end position="165"/>
    </location>
    <ligand>
        <name>D-glyceraldehyde 3-phosphate</name>
        <dbReference type="ChEBI" id="CHEBI:59776"/>
    </ligand>
</feature>
<evidence type="ECO:0000256" key="4">
    <source>
        <dbReference type="PIRSR" id="PIRSR000149-2"/>
    </source>
</evidence>
<evidence type="ECO:0000259" key="9">
    <source>
        <dbReference type="SMART" id="SM00846"/>
    </source>
</evidence>
<feature type="domain" description="Glyceraldehyde 3-phosphate dehydrogenase NAD(P) binding" evidence="9">
    <location>
        <begin position="12"/>
        <end position="164"/>
    </location>
</feature>
<dbReference type="SUPFAM" id="SSF51735">
    <property type="entry name" value="NAD(P)-binding Rossmann-fold domains"/>
    <property type="match status" value="1"/>
</dbReference>
<dbReference type="PANTHER" id="PTHR43148">
    <property type="entry name" value="GLYCERALDEHYDE-3-PHOSPHATE DEHYDROGENASE 2"/>
    <property type="match status" value="1"/>
</dbReference>
<proteinExistence type="inferred from homology"/>
<dbReference type="CDD" id="cd18126">
    <property type="entry name" value="GAPDH_I_C"/>
    <property type="match status" value="1"/>
</dbReference>
<evidence type="ECO:0000256" key="5">
    <source>
        <dbReference type="PIRSR" id="PIRSR000149-3"/>
    </source>
</evidence>
<accession>A0A955IWB7</accession>
<keyword evidence="5" id="KW-0520">NAD</keyword>
<evidence type="ECO:0000313" key="11">
    <source>
        <dbReference type="Proteomes" id="UP000714817"/>
    </source>
</evidence>
<comment type="caution">
    <text evidence="10">The sequence shown here is derived from an EMBL/GenBank/DDBJ whole genome shotgun (WGS) entry which is preliminary data.</text>
</comment>
<keyword evidence="5" id="KW-0547">Nucleotide-binding</keyword>
<dbReference type="InterPro" id="IPR020828">
    <property type="entry name" value="GlycerAld_3-P_DH_NAD(P)-bd"/>
</dbReference>
<reference evidence="10" key="2">
    <citation type="journal article" date="2021" name="Microbiome">
        <title>Successional dynamics and alternative stable states in a saline activated sludge microbial community over 9 years.</title>
        <authorList>
            <person name="Wang Y."/>
            <person name="Ye J."/>
            <person name="Ju F."/>
            <person name="Liu L."/>
            <person name="Boyd J.A."/>
            <person name="Deng Y."/>
            <person name="Parks D.H."/>
            <person name="Jiang X."/>
            <person name="Yin X."/>
            <person name="Woodcroft B.J."/>
            <person name="Tyson G.W."/>
            <person name="Hugenholtz P."/>
            <person name="Polz M.F."/>
            <person name="Zhang T."/>
        </authorList>
    </citation>
    <scope>NUCLEOTIDE SEQUENCE</scope>
    <source>
        <strain evidence="10">HKST-UBA80</strain>
    </source>
</reference>
<feature type="active site" description="Nucleophile" evidence="3">
    <location>
        <position position="164"/>
    </location>
</feature>
<dbReference type="NCBIfam" id="TIGR01534">
    <property type="entry name" value="GAPDH-I"/>
    <property type="match status" value="1"/>
</dbReference>
<feature type="binding site" evidence="5">
    <location>
        <position position="332"/>
    </location>
    <ligand>
        <name>NAD(+)</name>
        <dbReference type="ChEBI" id="CHEBI:57540"/>
    </ligand>
</feature>
<protein>
    <recommendedName>
        <fullName evidence="8">Glyceraldehyde-3-phosphate dehydrogenase</fullName>
        <ecNumber evidence="8">1.2.1.-</ecNumber>
    </recommendedName>
</protein>
<feature type="binding site" evidence="5">
    <location>
        <position position="133"/>
    </location>
    <ligand>
        <name>NAD(+)</name>
        <dbReference type="ChEBI" id="CHEBI:57540"/>
    </ligand>
</feature>
<dbReference type="AlphaFoldDB" id="A0A955IWB7"/>
<dbReference type="Gene3D" id="3.40.50.720">
    <property type="entry name" value="NAD(P)-binding Rossmann-like Domain"/>
    <property type="match status" value="1"/>
</dbReference>
<name>A0A955IWB7_UNCKA</name>
<reference evidence="10" key="1">
    <citation type="submission" date="2020-04" db="EMBL/GenBank/DDBJ databases">
        <authorList>
            <person name="Zhang T."/>
        </authorList>
    </citation>
    <scope>NUCLEOTIDE SEQUENCE</scope>
    <source>
        <strain evidence="10">HKST-UBA80</strain>
    </source>
</reference>
<dbReference type="CDD" id="cd05214">
    <property type="entry name" value="GAPDH_I_N"/>
    <property type="match status" value="1"/>
</dbReference>
<dbReference type="InterPro" id="IPR020829">
    <property type="entry name" value="GlycerAld_3-P_DH_cat"/>
</dbReference>
<feature type="binding site" evidence="5">
    <location>
        <begin position="21"/>
        <end position="22"/>
    </location>
    <ligand>
        <name>NAD(+)</name>
        <dbReference type="ChEBI" id="CHEBI:57540"/>
    </ligand>
</feature>
<feature type="binding site" evidence="5">
    <location>
        <position position="43"/>
    </location>
    <ligand>
        <name>NAD(+)</name>
        <dbReference type="ChEBI" id="CHEBI:57540"/>
    </ligand>
</feature>
<evidence type="ECO:0000256" key="8">
    <source>
        <dbReference type="RuleBase" id="RU361160"/>
    </source>
</evidence>
<sequence>MIKATAQPNKKTRIAINGFGRIGRAALKIALSKPEAEVVAINDLSDPEALAYYLKHDSAYKNTELDISILHESDRNYMVIGSSKVAMFAEADPKNLPWKNLNVDVVLECTGFFTKDGSASAHLDAGATKVVISAPAKGGNIQTFLLGVNDKQYLGQNIVSNASCTTNCISPIVSIINKEMGIVKSIMTTVHAVTSTQNIVDSMPKKGSSDLRKGRAGFTNMIPTTTGAAIATTEVLPELKGLFDGVSIRVPVITGSLADITMLVRKKTTVEEINSVLEKAASTEGLKGVLKVTHEQLVSSDIIGDPHSAIVDASMTKVVDGDLVKVLAWYDNEWGYSNRLVELALTIAQV</sequence>
<feature type="site" description="Activates thiol group during catalysis" evidence="6">
    <location>
        <position position="191"/>
    </location>
</feature>
<dbReference type="GO" id="GO:0016620">
    <property type="term" value="F:oxidoreductase activity, acting on the aldehyde or oxo group of donors, NAD or NADP as acceptor"/>
    <property type="evidence" value="ECO:0007669"/>
    <property type="project" value="InterPro"/>
</dbReference>
<feature type="binding site" evidence="4">
    <location>
        <position position="249"/>
    </location>
    <ligand>
        <name>D-glyceraldehyde 3-phosphate</name>
        <dbReference type="ChEBI" id="CHEBI:59776"/>
    </ligand>
</feature>
<dbReference type="GO" id="GO:0051287">
    <property type="term" value="F:NAD binding"/>
    <property type="evidence" value="ECO:0007669"/>
    <property type="project" value="InterPro"/>
</dbReference>
<dbReference type="InterPro" id="IPR036291">
    <property type="entry name" value="NAD(P)-bd_dom_sf"/>
</dbReference>
<feature type="binding site" evidence="4">
    <location>
        <position position="194"/>
    </location>
    <ligand>
        <name>D-glyceraldehyde 3-phosphate</name>
        <dbReference type="ChEBI" id="CHEBI:59776"/>
    </ligand>
</feature>
<evidence type="ECO:0000313" key="10">
    <source>
        <dbReference type="EMBL" id="MCA9302344.1"/>
    </source>
</evidence>
<evidence type="ECO:0000256" key="3">
    <source>
        <dbReference type="PIRSR" id="PIRSR000149-1"/>
    </source>
</evidence>
<dbReference type="EC" id="1.2.1.-" evidence="8"/>
<evidence type="ECO:0000256" key="1">
    <source>
        <dbReference type="ARBA" id="ARBA00007406"/>
    </source>
</evidence>
<evidence type="ECO:0000256" key="2">
    <source>
        <dbReference type="ARBA" id="ARBA00023002"/>
    </source>
</evidence>
<dbReference type="SMART" id="SM00846">
    <property type="entry name" value="Gp_dh_N"/>
    <property type="match status" value="1"/>
</dbReference>
<keyword evidence="2 8" id="KW-0560">Oxidoreductase</keyword>
<dbReference type="PIRSF" id="PIRSF000149">
    <property type="entry name" value="GAP_DH"/>
    <property type="match status" value="1"/>
</dbReference>
<comment type="similarity">
    <text evidence="1 7">Belongs to the glyceraldehyde-3-phosphate dehydrogenase family.</text>
</comment>
<gene>
    <name evidence="10" type="primary">gap</name>
    <name evidence="10" type="ORF">KDA10_03250</name>
</gene>
<dbReference type="Proteomes" id="UP000714817">
    <property type="component" value="Unassembled WGS sequence"/>
</dbReference>
<evidence type="ECO:0000256" key="6">
    <source>
        <dbReference type="PIRSR" id="PIRSR000149-4"/>
    </source>
</evidence>
<organism evidence="10 11">
    <name type="scientific">candidate division WWE3 bacterium</name>
    <dbReference type="NCBI Taxonomy" id="2053526"/>
    <lineage>
        <taxon>Bacteria</taxon>
        <taxon>Katanobacteria</taxon>
    </lineage>
</organism>
<dbReference type="SUPFAM" id="SSF55347">
    <property type="entry name" value="Glyceraldehyde-3-phosphate dehydrogenase-like, C-terminal domain"/>
    <property type="match status" value="1"/>
</dbReference>
<dbReference type="Pfam" id="PF00044">
    <property type="entry name" value="Gp_dh_N"/>
    <property type="match status" value="1"/>
</dbReference>
<dbReference type="Gene3D" id="3.30.360.10">
    <property type="entry name" value="Dihydrodipicolinate Reductase, domain 2"/>
    <property type="match status" value="1"/>
</dbReference>
<dbReference type="PRINTS" id="PR00078">
    <property type="entry name" value="G3PDHDRGNASE"/>
</dbReference>
<dbReference type="PROSITE" id="PS00071">
    <property type="entry name" value="GAPDH"/>
    <property type="match status" value="1"/>
</dbReference>
<dbReference type="EMBL" id="JAGQNY010000012">
    <property type="protein sequence ID" value="MCA9302344.1"/>
    <property type="molecule type" value="Genomic_DNA"/>
</dbReference>
<dbReference type="InterPro" id="IPR020831">
    <property type="entry name" value="GlycerAld/Erythrose_P_DH"/>
</dbReference>
<evidence type="ECO:0000256" key="7">
    <source>
        <dbReference type="RuleBase" id="RU000397"/>
    </source>
</evidence>
<dbReference type="FunFam" id="3.30.360.10:FF:000002">
    <property type="entry name" value="Glyceraldehyde-3-phosphate dehydrogenase"/>
    <property type="match status" value="1"/>
</dbReference>
<dbReference type="Pfam" id="PF02800">
    <property type="entry name" value="Gp_dh_C"/>
    <property type="match status" value="1"/>
</dbReference>
<dbReference type="InterPro" id="IPR020830">
    <property type="entry name" value="GlycerAld_3-P_DH_AS"/>
</dbReference>
<feature type="binding site" evidence="4">
    <location>
        <begin position="226"/>
        <end position="227"/>
    </location>
    <ligand>
        <name>D-glyceraldehyde 3-phosphate</name>
        <dbReference type="ChEBI" id="CHEBI:59776"/>
    </ligand>
</feature>
<dbReference type="GO" id="GO:0006006">
    <property type="term" value="P:glucose metabolic process"/>
    <property type="evidence" value="ECO:0007669"/>
    <property type="project" value="InterPro"/>
</dbReference>